<evidence type="ECO:0000256" key="1">
    <source>
        <dbReference type="SAM" id="Phobius"/>
    </source>
</evidence>
<keyword evidence="1" id="KW-1133">Transmembrane helix</keyword>
<evidence type="ECO:0000313" key="3">
    <source>
        <dbReference type="Proteomes" id="UP000708148"/>
    </source>
</evidence>
<feature type="transmembrane region" description="Helical" evidence="1">
    <location>
        <begin position="125"/>
        <end position="143"/>
    </location>
</feature>
<keyword evidence="1" id="KW-0472">Membrane</keyword>
<evidence type="ECO:0000313" key="2">
    <source>
        <dbReference type="EMBL" id="CAD7695283.1"/>
    </source>
</evidence>
<gene>
    <name evidence="2" type="ORF">OSTQU699_LOCUS644</name>
</gene>
<accession>A0A8S1IKD6</accession>
<keyword evidence="1" id="KW-0812">Transmembrane</keyword>
<feature type="transmembrane region" description="Helical" evidence="1">
    <location>
        <begin position="177"/>
        <end position="198"/>
    </location>
</feature>
<dbReference type="Proteomes" id="UP000708148">
    <property type="component" value="Unassembled WGS sequence"/>
</dbReference>
<dbReference type="OrthoDB" id="578216at2759"/>
<reference evidence="2" key="1">
    <citation type="submission" date="2020-12" db="EMBL/GenBank/DDBJ databases">
        <authorList>
            <person name="Iha C."/>
        </authorList>
    </citation>
    <scope>NUCLEOTIDE SEQUENCE</scope>
</reference>
<sequence length="279" mass="31167">MMPFTFLWLPNPVDEAVFARRYAAKYFAVRDLMFRAIRACVIPVFLCVRLWQHGLGWQALNALLNVALNVLVEWMGFGWQRDALGGKRTAMAVATRIVILLTQAMDATSMEIPVQTPLSMVRFMLLPSGLLVLFLTSIFVPLLARHHLPVTLAGIVAMGFVTVPNACDVAVSAPESGAIVLAVWHFTNAVFTGGVLGESGQPAPYDACQGVVNMAHFVLGFLLPSFAMWAVEYEERTNFSEGISRPRELLTNDIIRKHMFLFFLVMGCVWLFLNLRVWM</sequence>
<feature type="transmembrane region" description="Helical" evidence="1">
    <location>
        <begin position="210"/>
        <end position="231"/>
    </location>
</feature>
<dbReference type="AlphaFoldDB" id="A0A8S1IKD6"/>
<keyword evidence="3" id="KW-1185">Reference proteome</keyword>
<proteinExistence type="predicted"/>
<organism evidence="2 3">
    <name type="scientific">Ostreobium quekettii</name>
    <dbReference type="NCBI Taxonomy" id="121088"/>
    <lineage>
        <taxon>Eukaryota</taxon>
        <taxon>Viridiplantae</taxon>
        <taxon>Chlorophyta</taxon>
        <taxon>core chlorophytes</taxon>
        <taxon>Ulvophyceae</taxon>
        <taxon>TCBD clade</taxon>
        <taxon>Bryopsidales</taxon>
        <taxon>Ostreobineae</taxon>
        <taxon>Ostreobiaceae</taxon>
        <taxon>Ostreobium</taxon>
    </lineage>
</organism>
<protein>
    <submittedName>
        <fullName evidence="2">Uncharacterized protein</fullName>
    </submittedName>
</protein>
<feature type="transmembrane region" description="Helical" evidence="1">
    <location>
        <begin position="259"/>
        <end position="278"/>
    </location>
</feature>
<dbReference type="EMBL" id="CAJHUC010000329">
    <property type="protein sequence ID" value="CAD7695283.1"/>
    <property type="molecule type" value="Genomic_DNA"/>
</dbReference>
<name>A0A8S1IKD6_9CHLO</name>
<comment type="caution">
    <text evidence="2">The sequence shown here is derived from an EMBL/GenBank/DDBJ whole genome shotgun (WGS) entry which is preliminary data.</text>
</comment>
<feature type="transmembrane region" description="Helical" evidence="1">
    <location>
        <begin position="150"/>
        <end position="171"/>
    </location>
</feature>